<dbReference type="AlphaFoldDB" id="A0RVF1"/>
<keyword evidence="3" id="KW-1185">Reference proteome</keyword>
<accession>A0RVF1</accession>
<sequence length="87" mass="10256">MVPLEDRHMPDYKTSHKRQGHRAPKTRRWEDLDPLRSVPVPSIHMDRPRQPYPFLCKGVTLGICRRCTTAWAARISIPERCIFSLQF</sequence>
<dbReference type="EnsemblBacteria" id="ABK77318">
    <property type="protein sequence ID" value="ABK77318"/>
    <property type="gene ID" value="CENSYa_0685"/>
</dbReference>
<evidence type="ECO:0000256" key="1">
    <source>
        <dbReference type="SAM" id="MobiDB-lite"/>
    </source>
</evidence>
<dbReference type="HOGENOM" id="CLU_2475841_0_0_2"/>
<name>A0RVF1_CENSY</name>
<evidence type="ECO:0000313" key="3">
    <source>
        <dbReference type="Proteomes" id="UP000000758"/>
    </source>
</evidence>
<feature type="region of interest" description="Disordered" evidence="1">
    <location>
        <begin position="1"/>
        <end position="30"/>
    </location>
</feature>
<feature type="compositionally biased region" description="Basic residues" evidence="1">
    <location>
        <begin position="15"/>
        <end position="26"/>
    </location>
</feature>
<protein>
    <submittedName>
        <fullName evidence="2">Uncharacterized protein</fullName>
    </submittedName>
</protein>
<evidence type="ECO:0000313" key="2">
    <source>
        <dbReference type="EMBL" id="ABK77318.1"/>
    </source>
</evidence>
<dbReference type="Proteomes" id="UP000000758">
    <property type="component" value="Chromosome"/>
</dbReference>
<gene>
    <name evidence="2" type="ordered locus">CENSYa_0685</name>
</gene>
<feature type="compositionally biased region" description="Basic and acidic residues" evidence="1">
    <location>
        <begin position="1"/>
        <end position="14"/>
    </location>
</feature>
<organism evidence="2 3">
    <name type="scientific">Cenarchaeum symbiosum (strain A)</name>
    <dbReference type="NCBI Taxonomy" id="414004"/>
    <lineage>
        <taxon>Archaea</taxon>
        <taxon>Nitrososphaerota</taxon>
        <taxon>Candidatus Cenarchaeales</taxon>
        <taxon>Candidatus Cenarchaeaceae</taxon>
        <taxon>Candidatus Cenarchaeum</taxon>
    </lineage>
</organism>
<dbReference type="KEGG" id="csy:CENSYa_0685"/>
<dbReference type="STRING" id="414004.CENSYa_0685"/>
<proteinExistence type="predicted"/>
<dbReference type="EMBL" id="DP000238">
    <property type="protein sequence ID" value="ABK77318.1"/>
    <property type="molecule type" value="Genomic_DNA"/>
</dbReference>
<reference evidence="2 3" key="1">
    <citation type="journal article" date="2006" name="Proc. Natl. Acad. Sci. U.S.A.">
        <title>Genomic analysis of the uncultivated marine crenarchaeote Cenarchaeum symbiosum.</title>
        <authorList>
            <person name="Hallam S.J."/>
            <person name="Konstantinidis K.T."/>
            <person name="Putnam N."/>
            <person name="Schleper C."/>
            <person name="Watanabe Y."/>
            <person name="Sugahara J."/>
            <person name="Preston C."/>
            <person name="de la Torre J."/>
            <person name="Richardson P.M."/>
            <person name="DeLong E.F."/>
        </authorList>
    </citation>
    <scope>NUCLEOTIDE SEQUENCE [LARGE SCALE GENOMIC DNA]</scope>
    <source>
        <strain evidence="3">A</strain>
    </source>
</reference>